<dbReference type="GO" id="GO:0016020">
    <property type="term" value="C:membrane"/>
    <property type="evidence" value="ECO:0007669"/>
    <property type="project" value="TreeGrafter"/>
</dbReference>
<keyword evidence="12" id="KW-1185">Reference proteome</keyword>
<dbReference type="GO" id="GO:0046872">
    <property type="term" value="F:metal ion binding"/>
    <property type="evidence" value="ECO:0007669"/>
    <property type="project" value="UniProtKB-KW"/>
</dbReference>
<evidence type="ECO:0000256" key="10">
    <source>
        <dbReference type="SAM" id="MobiDB-lite"/>
    </source>
</evidence>
<feature type="domain" description="MPN" evidence="11">
    <location>
        <begin position="286"/>
        <end position="417"/>
    </location>
</feature>
<dbReference type="SMART" id="SM00232">
    <property type="entry name" value="JAB_MPN"/>
    <property type="match status" value="1"/>
</dbReference>
<evidence type="ECO:0000259" key="11">
    <source>
        <dbReference type="PROSITE" id="PS50249"/>
    </source>
</evidence>
<keyword evidence="9" id="KW-0175">Coiled coil</keyword>
<evidence type="ECO:0000256" key="8">
    <source>
        <dbReference type="ARBA" id="ARBA00023049"/>
    </source>
</evidence>
<dbReference type="FunFam" id="3.40.140.10:FF:000010">
    <property type="entry name" value="AMSH-like protease isoform X1"/>
    <property type="match status" value="1"/>
</dbReference>
<keyword evidence="7" id="KW-0862">Zinc</keyword>
<dbReference type="InterPro" id="IPR044098">
    <property type="entry name" value="STAMBP/STALP-like_MPN"/>
</dbReference>
<organism evidence="12 13">
    <name type="scientific">Octopus sinensis</name>
    <name type="common">East Asian common octopus</name>
    <dbReference type="NCBI Taxonomy" id="2607531"/>
    <lineage>
        <taxon>Eukaryota</taxon>
        <taxon>Metazoa</taxon>
        <taxon>Spiralia</taxon>
        <taxon>Lophotrochozoa</taxon>
        <taxon>Mollusca</taxon>
        <taxon>Cephalopoda</taxon>
        <taxon>Coleoidea</taxon>
        <taxon>Octopodiformes</taxon>
        <taxon>Octopoda</taxon>
        <taxon>Incirrata</taxon>
        <taxon>Octopodidae</taxon>
        <taxon>Octopus</taxon>
    </lineage>
</organism>
<dbReference type="PANTHER" id="PTHR12947:SF13">
    <property type="entry name" value="FI19924P1"/>
    <property type="match status" value="1"/>
</dbReference>
<dbReference type="PROSITE" id="PS50249">
    <property type="entry name" value="MPN"/>
    <property type="match status" value="1"/>
</dbReference>
<accession>A0A6P7U648</accession>
<dbReference type="GO" id="GO:0005768">
    <property type="term" value="C:endosome"/>
    <property type="evidence" value="ECO:0007669"/>
    <property type="project" value="TreeGrafter"/>
</dbReference>
<dbReference type="InterPro" id="IPR037518">
    <property type="entry name" value="MPN"/>
</dbReference>
<keyword evidence="8" id="KW-0482">Metalloprotease</keyword>
<dbReference type="Proteomes" id="UP000515154">
    <property type="component" value="Linkage group LG2"/>
</dbReference>
<evidence type="ECO:0000256" key="6">
    <source>
        <dbReference type="ARBA" id="ARBA00022801"/>
    </source>
</evidence>
<dbReference type="SUPFAM" id="SSF140856">
    <property type="entry name" value="USP8 N-terminal domain-like"/>
    <property type="match status" value="1"/>
</dbReference>
<dbReference type="PANTHER" id="PTHR12947">
    <property type="entry name" value="AMSH-LIKE PROTEASE"/>
    <property type="match status" value="1"/>
</dbReference>
<feature type="compositionally biased region" description="Polar residues" evidence="10">
    <location>
        <begin position="219"/>
        <end position="231"/>
    </location>
</feature>
<dbReference type="CDD" id="cd08066">
    <property type="entry name" value="MPN_AMSH_like"/>
    <property type="match status" value="1"/>
</dbReference>
<dbReference type="Pfam" id="PF08969">
    <property type="entry name" value="USP8_dimer"/>
    <property type="match status" value="1"/>
</dbReference>
<dbReference type="CDD" id="cd22249">
    <property type="entry name" value="UDM1_RNF168_RNF169-like"/>
    <property type="match status" value="1"/>
</dbReference>
<keyword evidence="4" id="KW-0479">Metal-binding</keyword>
<comment type="similarity">
    <text evidence="2">Belongs to the peptidase M67C family.</text>
</comment>
<name>A0A6P7U648_9MOLL</name>
<sequence>MVTLTYYMMFENIHDPHARTRALCEFGSQVTIDKSVAPKQYFRSGLEMLRMAAVYHEEGNLEPAFILYSKFITLFVEKLPAHPLYKSSEAAVVADNKKKLKLVFPIAEKLKKNLTEQYVVEENKRVIAEKKCQAELAEEKRRLEEIKEKQRIEEQAQADKLKQEAEERWLRAQEERYRNDEIQLLKNVHKDSENLSLGPLVDLGPESCLAGPEELAPFCNSTETSRPSTVKPSVPPRDLKKNLDANSSNASSPTTPPSVDRSTKPSVNHLTSIGSTDSSIYGLRTMMVPSQLSEKFLEIARANTAANIETCGILAGKLRQNNFHITHVLVPKQTGTSDTCTTLKEEELFDYIDSHDLITFGWIHTHPSQTAFLSSVDLHTHCSYQIMMPEAIAIVCSPKYNETGIFMLTPERGLPLISSCKEAGFHVHPKEPPLFQTCDHVQLVDDPNVIVADLRNI</sequence>
<dbReference type="Pfam" id="PF01398">
    <property type="entry name" value="JAB"/>
    <property type="match status" value="1"/>
</dbReference>
<evidence type="ECO:0000256" key="7">
    <source>
        <dbReference type="ARBA" id="ARBA00022833"/>
    </source>
</evidence>
<dbReference type="GO" id="GO:0140492">
    <property type="term" value="F:metal-dependent deubiquitinase activity"/>
    <property type="evidence" value="ECO:0007669"/>
    <property type="project" value="InterPro"/>
</dbReference>
<feature type="region of interest" description="Disordered" evidence="10">
    <location>
        <begin position="218"/>
        <end position="271"/>
    </location>
</feature>
<dbReference type="Gene3D" id="3.40.140.10">
    <property type="entry name" value="Cytidine Deaminase, domain 2"/>
    <property type="match status" value="1"/>
</dbReference>
<evidence type="ECO:0000256" key="5">
    <source>
        <dbReference type="ARBA" id="ARBA00022786"/>
    </source>
</evidence>
<evidence type="ECO:0000256" key="1">
    <source>
        <dbReference type="ARBA" id="ARBA00001947"/>
    </source>
</evidence>
<feature type="coiled-coil region" evidence="9">
    <location>
        <begin position="111"/>
        <end position="166"/>
    </location>
</feature>
<gene>
    <name evidence="13" type="primary">LOC115231028</name>
</gene>
<dbReference type="InterPro" id="IPR015063">
    <property type="entry name" value="USP8_dimer"/>
</dbReference>
<dbReference type="RefSeq" id="XP_029656987.1">
    <property type="nucleotide sequence ID" value="XM_029801127.2"/>
</dbReference>
<dbReference type="InterPro" id="IPR000555">
    <property type="entry name" value="JAMM/MPN+_dom"/>
</dbReference>
<keyword evidence="3" id="KW-0645">Protease</keyword>
<dbReference type="Gene3D" id="1.20.58.80">
    <property type="entry name" value="Phosphotransferase system, lactose/cellobiose-type IIA subunit"/>
    <property type="match status" value="1"/>
</dbReference>
<dbReference type="KEGG" id="osn:115231028"/>
<dbReference type="SUPFAM" id="SSF102712">
    <property type="entry name" value="JAB1/MPN domain"/>
    <property type="match status" value="1"/>
</dbReference>
<dbReference type="GO" id="GO:0006508">
    <property type="term" value="P:proteolysis"/>
    <property type="evidence" value="ECO:0007669"/>
    <property type="project" value="UniProtKB-KW"/>
</dbReference>
<dbReference type="GO" id="GO:0061578">
    <property type="term" value="F:K63-linked deubiquitinase activity"/>
    <property type="evidence" value="ECO:0007669"/>
    <property type="project" value="InterPro"/>
</dbReference>
<evidence type="ECO:0000256" key="4">
    <source>
        <dbReference type="ARBA" id="ARBA00022723"/>
    </source>
</evidence>
<evidence type="ECO:0000256" key="3">
    <source>
        <dbReference type="ARBA" id="ARBA00022670"/>
    </source>
</evidence>
<keyword evidence="6" id="KW-0378">Hydrolase</keyword>
<dbReference type="AlphaFoldDB" id="A0A6P7U648"/>
<keyword evidence="5" id="KW-0833">Ubl conjugation pathway</keyword>
<evidence type="ECO:0000313" key="13">
    <source>
        <dbReference type="RefSeq" id="XP_029656987.1"/>
    </source>
</evidence>
<evidence type="ECO:0000256" key="9">
    <source>
        <dbReference type="SAM" id="Coils"/>
    </source>
</evidence>
<dbReference type="GO" id="GO:0070536">
    <property type="term" value="P:protein K63-linked deubiquitination"/>
    <property type="evidence" value="ECO:0007669"/>
    <property type="project" value="InterPro"/>
</dbReference>
<reference evidence="13" key="1">
    <citation type="submission" date="2025-08" db="UniProtKB">
        <authorList>
            <consortium name="RefSeq"/>
        </authorList>
    </citation>
    <scope>IDENTIFICATION</scope>
</reference>
<protein>
    <submittedName>
        <fullName evidence="13">STAM-binding protein isoform X1</fullName>
    </submittedName>
</protein>
<proteinExistence type="inferred from homology"/>
<evidence type="ECO:0000313" key="12">
    <source>
        <dbReference type="Proteomes" id="UP000515154"/>
    </source>
</evidence>
<comment type="cofactor">
    <cofactor evidence="1">
        <name>Zn(2+)</name>
        <dbReference type="ChEBI" id="CHEBI:29105"/>
    </cofactor>
</comment>
<evidence type="ECO:0000256" key="2">
    <source>
        <dbReference type="ARBA" id="ARBA00010981"/>
    </source>
</evidence>